<protein>
    <submittedName>
        <fullName evidence="2">Uncharacterized protein</fullName>
    </submittedName>
</protein>
<keyword evidence="1" id="KW-1133">Transmembrane helix</keyword>
<reference evidence="2 3" key="1">
    <citation type="journal article" date="2010" name="Nature">
        <title>The genome of a songbird.</title>
        <authorList>
            <person name="Warren W.C."/>
            <person name="Clayton D.F."/>
            <person name="Ellegren H."/>
            <person name="Arnold A.P."/>
            <person name="Hillier L.W."/>
            <person name="Kunstner A."/>
            <person name="Searle S."/>
            <person name="White S."/>
            <person name="Vilella A.J."/>
            <person name="Fairley S."/>
            <person name="Heger A."/>
            <person name="Kong L."/>
            <person name="Ponting C.P."/>
            <person name="Jarvis E.D."/>
            <person name="Mello C.V."/>
            <person name="Minx P."/>
            <person name="Lovell P."/>
            <person name="Velho T.A."/>
            <person name="Ferris M."/>
            <person name="Balakrishnan C.N."/>
            <person name="Sinha S."/>
            <person name="Blatti C."/>
            <person name="London S.E."/>
            <person name="Li Y."/>
            <person name="Lin Y.C."/>
            <person name="George J."/>
            <person name="Sweedler J."/>
            <person name="Southey B."/>
            <person name="Gunaratne P."/>
            <person name="Watson M."/>
            <person name="Nam K."/>
            <person name="Backstrom N."/>
            <person name="Smeds L."/>
            <person name="Nabholz B."/>
            <person name="Itoh Y."/>
            <person name="Whitney O."/>
            <person name="Pfenning A.R."/>
            <person name="Howard J."/>
            <person name="Volker M."/>
            <person name="Skinner B.M."/>
            <person name="Griffin D.K."/>
            <person name="Ye L."/>
            <person name="McLaren W.M."/>
            <person name="Flicek P."/>
            <person name="Quesada V."/>
            <person name="Velasco G."/>
            <person name="Lopez-Otin C."/>
            <person name="Puente X.S."/>
            <person name="Olender T."/>
            <person name="Lancet D."/>
            <person name="Smit A.F."/>
            <person name="Hubley R."/>
            <person name="Konkel M.K."/>
            <person name="Walker J.A."/>
            <person name="Batzer M.A."/>
            <person name="Gu W."/>
            <person name="Pollock D.D."/>
            <person name="Chen L."/>
            <person name="Cheng Z."/>
            <person name="Eichler E.E."/>
            <person name="Stapley J."/>
            <person name="Slate J."/>
            <person name="Ekblom R."/>
            <person name="Birkhead T."/>
            <person name="Burke T."/>
            <person name="Burt D."/>
            <person name="Scharff C."/>
            <person name="Adam I."/>
            <person name="Richard H."/>
            <person name="Sultan M."/>
            <person name="Soldatov A."/>
            <person name="Lehrach H."/>
            <person name="Edwards S.V."/>
            <person name="Yang S.P."/>
            <person name="Li X."/>
            <person name="Graves T."/>
            <person name="Fulton L."/>
            <person name="Nelson J."/>
            <person name="Chinwalla A."/>
            <person name="Hou S."/>
            <person name="Mardis E.R."/>
            <person name="Wilson R.K."/>
        </authorList>
    </citation>
    <scope>NUCLEOTIDE SEQUENCE [LARGE SCALE GENOMIC DNA]</scope>
</reference>
<organism evidence="2 3">
    <name type="scientific">Taeniopygia guttata</name>
    <name type="common">Zebra finch</name>
    <name type="synonym">Poephila guttata</name>
    <dbReference type="NCBI Taxonomy" id="59729"/>
    <lineage>
        <taxon>Eukaryota</taxon>
        <taxon>Metazoa</taxon>
        <taxon>Chordata</taxon>
        <taxon>Craniata</taxon>
        <taxon>Vertebrata</taxon>
        <taxon>Euteleostomi</taxon>
        <taxon>Archelosauria</taxon>
        <taxon>Archosauria</taxon>
        <taxon>Dinosauria</taxon>
        <taxon>Saurischia</taxon>
        <taxon>Theropoda</taxon>
        <taxon>Coelurosauria</taxon>
        <taxon>Aves</taxon>
        <taxon>Neognathae</taxon>
        <taxon>Neoaves</taxon>
        <taxon>Telluraves</taxon>
        <taxon>Australaves</taxon>
        <taxon>Passeriformes</taxon>
        <taxon>Passeroidea</taxon>
        <taxon>Estrildidae</taxon>
        <taxon>Estrildinae</taxon>
        <taxon>Taeniopygia</taxon>
    </lineage>
</organism>
<keyword evidence="1" id="KW-0812">Transmembrane</keyword>
<accession>A0A674HEW6</accession>
<proteinExistence type="predicted"/>
<evidence type="ECO:0000313" key="2">
    <source>
        <dbReference type="Ensembl" id="ENSTGUP00000034298.1"/>
    </source>
</evidence>
<evidence type="ECO:0000256" key="1">
    <source>
        <dbReference type="SAM" id="Phobius"/>
    </source>
</evidence>
<evidence type="ECO:0000313" key="3">
    <source>
        <dbReference type="Proteomes" id="UP000007754"/>
    </source>
</evidence>
<name>A0A674HEW6_TAEGU</name>
<dbReference type="InParanoid" id="A0A674HEW6"/>
<dbReference type="Ensembl" id="ENSTGUT00000034570.1">
    <property type="protein sequence ID" value="ENSTGUP00000034298.1"/>
    <property type="gene ID" value="ENSTGUG00000022372.1"/>
</dbReference>
<reference evidence="2" key="2">
    <citation type="submission" date="2025-08" db="UniProtKB">
        <authorList>
            <consortium name="Ensembl"/>
        </authorList>
    </citation>
    <scope>IDENTIFICATION</scope>
</reference>
<dbReference type="Proteomes" id="UP000007754">
    <property type="component" value="Chromosome 2"/>
</dbReference>
<keyword evidence="1" id="KW-0472">Membrane</keyword>
<dbReference type="AlphaFoldDB" id="A0A674HEW6"/>
<keyword evidence="3" id="KW-1185">Reference proteome</keyword>
<feature type="transmembrane region" description="Helical" evidence="1">
    <location>
        <begin position="14"/>
        <end position="36"/>
    </location>
</feature>
<sequence length="122" mass="13450">TLRFLRSGPRMGQFFFPLSGLANNLVSFLCLLPFIITKGYLLDITHGTGVCPCHTGLMAAGFTPDFLSLLQALKCFYTSFQEGFFCLKSVMENAVWFGCSLSTLQVPFSILVFPSTTIDDTV</sequence>
<reference evidence="2" key="3">
    <citation type="submission" date="2025-09" db="UniProtKB">
        <authorList>
            <consortium name="Ensembl"/>
        </authorList>
    </citation>
    <scope>IDENTIFICATION</scope>
</reference>